<dbReference type="EMBL" id="ADVL01000649">
    <property type="protein sequence ID" value="EFH10628.1"/>
    <property type="molecule type" value="Genomic_DNA"/>
</dbReference>
<keyword evidence="3" id="KW-0143">Chaperone</keyword>
<gene>
    <name evidence="5" type="ORF">HMPREF0731_3143</name>
</gene>
<dbReference type="Gene3D" id="1.10.150.250">
    <property type="entry name" value="Flavinator of succinate dehydrogenase"/>
    <property type="match status" value="1"/>
</dbReference>
<dbReference type="InterPro" id="IPR005631">
    <property type="entry name" value="SDH"/>
</dbReference>
<evidence type="ECO:0000313" key="6">
    <source>
        <dbReference type="Proteomes" id="UP000005324"/>
    </source>
</evidence>
<dbReference type="Proteomes" id="UP000005324">
    <property type="component" value="Unassembled WGS sequence"/>
</dbReference>
<evidence type="ECO:0000313" key="5">
    <source>
        <dbReference type="EMBL" id="EFH10628.1"/>
    </source>
</evidence>
<name>D5RPY1_9PROT</name>
<dbReference type="PANTHER" id="PTHR12469">
    <property type="entry name" value="PROTEIN EMI5 HOMOLOG, MITOCHONDRIAL"/>
    <property type="match status" value="1"/>
</dbReference>
<dbReference type="OrthoDB" id="9807264at2"/>
<dbReference type="Pfam" id="PF03937">
    <property type="entry name" value="Sdh5"/>
    <property type="match status" value="1"/>
</dbReference>
<sequence length="112" mass="12308">MSQSDQHSHPSAPDLSPRRRRLVFRATHRGTKETDLMVGGFVTRNIAAFSEAELDELEGVLELLDVDLADWLSGRRPIPPEVMTPMLARMAEECSRSGAGVPEAVREAAPRG</sequence>
<feature type="region of interest" description="Disordered" evidence="4">
    <location>
        <begin position="1"/>
        <end position="21"/>
    </location>
</feature>
<comment type="similarity">
    <text evidence="1">Belongs to the SdhE FAD assembly factor family.</text>
</comment>
<dbReference type="InterPro" id="IPR036714">
    <property type="entry name" value="SDH_sf"/>
</dbReference>
<dbReference type="GO" id="GO:0006099">
    <property type="term" value="P:tricarboxylic acid cycle"/>
    <property type="evidence" value="ECO:0007669"/>
    <property type="project" value="TreeGrafter"/>
</dbReference>
<keyword evidence="6" id="KW-1185">Reference proteome</keyword>
<comment type="caution">
    <text evidence="5">The sequence shown here is derived from an EMBL/GenBank/DDBJ whole genome shotgun (WGS) entry which is preliminary data.</text>
</comment>
<dbReference type="SUPFAM" id="SSF109910">
    <property type="entry name" value="YgfY-like"/>
    <property type="match status" value="1"/>
</dbReference>
<dbReference type="PANTHER" id="PTHR12469:SF2">
    <property type="entry name" value="SUCCINATE DEHYDROGENASE ASSEMBLY FACTOR 2, MITOCHONDRIAL"/>
    <property type="match status" value="1"/>
</dbReference>
<evidence type="ECO:0000256" key="1">
    <source>
        <dbReference type="ARBA" id="ARBA00008571"/>
    </source>
</evidence>
<evidence type="ECO:0000256" key="2">
    <source>
        <dbReference type="ARBA" id="ARBA00019418"/>
    </source>
</evidence>
<evidence type="ECO:0000256" key="3">
    <source>
        <dbReference type="ARBA" id="ARBA00023186"/>
    </source>
</evidence>
<accession>D5RPY1</accession>
<reference evidence="5 6" key="1">
    <citation type="submission" date="2010-04" db="EMBL/GenBank/DDBJ databases">
        <authorList>
            <person name="Qin X."/>
            <person name="Bachman B."/>
            <person name="Battles P."/>
            <person name="Bell A."/>
            <person name="Bess C."/>
            <person name="Bickham C."/>
            <person name="Chaboub L."/>
            <person name="Chen D."/>
            <person name="Coyle M."/>
            <person name="Deiros D.R."/>
            <person name="Dinh H."/>
            <person name="Forbes L."/>
            <person name="Fowler G."/>
            <person name="Francisco L."/>
            <person name="Fu Q."/>
            <person name="Gubbala S."/>
            <person name="Hale W."/>
            <person name="Han Y."/>
            <person name="Hemphill L."/>
            <person name="Highlander S.K."/>
            <person name="Hirani K."/>
            <person name="Hogues M."/>
            <person name="Jackson L."/>
            <person name="Jakkamsetti A."/>
            <person name="Javaid M."/>
            <person name="Jiang H."/>
            <person name="Korchina V."/>
            <person name="Kovar C."/>
            <person name="Lara F."/>
            <person name="Lee S."/>
            <person name="Mata R."/>
            <person name="Mathew T."/>
            <person name="Moen C."/>
            <person name="Morales K."/>
            <person name="Munidasa M."/>
            <person name="Nazareth L."/>
            <person name="Ngo R."/>
            <person name="Nguyen L."/>
            <person name="Okwuonu G."/>
            <person name="Ongeri F."/>
            <person name="Patil S."/>
            <person name="Petrosino J."/>
            <person name="Pham C."/>
            <person name="Pham P."/>
            <person name="Pu L.-L."/>
            <person name="Puazo M."/>
            <person name="Raj R."/>
            <person name="Reid J."/>
            <person name="Rouhana J."/>
            <person name="Saada N."/>
            <person name="Shang Y."/>
            <person name="Simmons D."/>
            <person name="Thornton R."/>
            <person name="Warren J."/>
            <person name="Weissenberger G."/>
            <person name="Zhang J."/>
            <person name="Zhang L."/>
            <person name="Zhou C."/>
            <person name="Zhu D."/>
            <person name="Muzny D."/>
            <person name="Worley K."/>
            <person name="Gibbs R."/>
        </authorList>
    </citation>
    <scope>NUCLEOTIDE SEQUENCE [LARGE SCALE GENOMIC DNA]</scope>
    <source>
        <strain evidence="5 6">ATCC 49957</strain>
    </source>
</reference>
<dbReference type="HOGENOM" id="CLU_103054_1_1_5"/>
<proteinExistence type="inferred from homology"/>
<dbReference type="RefSeq" id="WP_007002173.1">
    <property type="nucleotide sequence ID" value="NZ_GG770777.1"/>
</dbReference>
<dbReference type="AlphaFoldDB" id="D5RPY1"/>
<protein>
    <recommendedName>
        <fullName evidence="2">FAD assembly factor SdhE</fullName>
    </recommendedName>
</protein>
<organism evidence="5 6">
    <name type="scientific">Pseudoroseomonas cervicalis ATCC 49957</name>
    <dbReference type="NCBI Taxonomy" id="525371"/>
    <lineage>
        <taxon>Bacteria</taxon>
        <taxon>Pseudomonadati</taxon>
        <taxon>Pseudomonadota</taxon>
        <taxon>Alphaproteobacteria</taxon>
        <taxon>Acetobacterales</taxon>
        <taxon>Roseomonadaceae</taxon>
        <taxon>Roseomonas</taxon>
    </lineage>
</organism>
<evidence type="ECO:0000256" key="4">
    <source>
        <dbReference type="SAM" id="MobiDB-lite"/>
    </source>
</evidence>